<feature type="non-terminal residue" evidence="1">
    <location>
        <position position="204"/>
    </location>
</feature>
<sequence length="204" mass="24156">TKYDKVQYAHFEYNSENKCMVLGDTFETKVAYYLKKNKLKPKVIKNYLVYDGQLLFNDKKLLQTGNVVSLECGLEVINTGKYSLFRDDGTDIMCNWNGYPLLVQCKFHSICDSYKKLSEYRVPIFGIFIISEGIKIYDEIIKMQYVNDMIVVNYSKELNNQINMLDKHFLAKTQKMYWCISLDSKKRIELELAYRYLEQKIDDK</sequence>
<keyword evidence="2" id="KW-1185">Reference proteome</keyword>
<feature type="non-terminal residue" evidence="1">
    <location>
        <position position="1"/>
    </location>
</feature>
<evidence type="ECO:0000313" key="1">
    <source>
        <dbReference type="EMBL" id="CAG8734298.1"/>
    </source>
</evidence>
<protein>
    <submittedName>
        <fullName evidence="1">9963_t:CDS:1</fullName>
    </submittedName>
</protein>
<proteinExistence type="predicted"/>
<dbReference type="EMBL" id="CAJVPW010034763">
    <property type="protein sequence ID" value="CAG8734298.1"/>
    <property type="molecule type" value="Genomic_DNA"/>
</dbReference>
<reference evidence="1" key="1">
    <citation type="submission" date="2021-06" db="EMBL/GenBank/DDBJ databases">
        <authorList>
            <person name="Kallberg Y."/>
            <person name="Tangrot J."/>
            <person name="Rosling A."/>
        </authorList>
    </citation>
    <scope>NUCLEOTIDE SEQUENCE</scope>
    <source>
        <strain evidence="1">28 12/20/2015</strain>
    </source>
</reference>
<dbReference type="Proteomes" id="UP000789366">
    <property type="component" value="Unassembled WGS sequence"/>
</dbReference>
<name>A0ACA9Q1Y9_9GLOM</name>
<accession>A0ACA9Q1Y9</accession>
<comment type="caution">
    <text evidence="1">The sequence shown here is derived from an EMBL/GenBank/DDBJ whole genome shotgun (WGS) entry which is preliminary data.</text>
</comment>
<evidence type="ECO:0000313" key="2">
    <source>
        <dbReference type="Proteomes" id="UP000789366"/>
    </source>
</evidence>
<organism evidence="1 2">
    <name type="scientific">Cetraspora pellucida</name>
    <dbReference type="NCBI Taxonomy" id="1433469"/>
    <lineage>
        <taxon>Eukaryota</taxon>
        <taxon>Fungi</taxon>
        <taxon>Fungi incertae sedis</taxon>
        <taxon>Mucoromycota</taxon>
        <taxon>Glomeromycotina</taxon>
        <taxon>Glomeromycetes</taxon>
        <taxon>Diversisporales</taxon>
        <taxon>Gigasporaceae</taxon>
        <taxon>Cetraspora</taxon>
    </lineage>
</organism>
<gene>
    <name evidence="1" type="ORF">SPELUC_LOCUS13342</name>
</gene>